<evidence type="ECO:0000256" key="6">
    <source>
        <dbReference type="ARBA" id="ARBA00022777"/>
    </source>
</evidence>
<comment type="caution">
    <text evidence="8">The sequence shown here is derived from an EMBL/GenBank/DDBJ whole genome shotgun (WGS) entry which is preliminary data.</text>
</comment>
<protein>
    <recommendedName>
        <fullName evidence="2">histidine kinase</fullName>
        <ecNumber evidence="2">2.7.13.3</ecNumber>
    </recommendedName>
</protein>
<evidence type="ECO:0000256" key="5">
    <source>
        <dbReference type="ARBA" id="ARBA00022741"/>
    </source>
</evidence>
<dbReference type="Gene3D" id="3.30.565.10">
    <property type="entry name" value="Histidine kinase-like ATPase, C-terminal domain"/>
    <property type="match status" value="1"/>
</dbReference>
<dbReference type="EC" id="2.7.13.3" evidence="2"/>
<dbReference type="InterPro" id="IPR036890">
    <property type="entry name" value="HATPase_C_sf"/>
</dbReference>
<keyword evidence="9" id="KW-1185">Reference proteome</keyword>
<keyword evidence="5" id="KW-0547">Nucleotide-binding</keyword>
<dbReference type="AlphaFoldDB" id="A0A7W7KEI6"/>
<evidence type="ECO:0000256" key="1">
    <source>
        <dbReference type="ARBA" id="ARBA00000085"/>
    </source>
</evidence>
<evidence type="ECO:0000256" key="4">
    <source>
        <dbReference type="ARBA" id="ARBA00022679"/>
    </source>
</evidence>
<accession>A0A7W7KEI6</accession>
<keyword evidence="6 8" id="KW-0418">Kinase</keyword>
<dbReference type="PANTHER" id="PTHR41523:SF7">
    <property type="entry name" value="HISTIDINE KINASE"/>
    <property type="match status" value="1"/>
</dbReference>
<dbReference type="GO" id="GO:0004673">
    <property type="term" value="F:protein histidine kinase activity"/>
    <property type="evidence" value="ECO:0007669"/>
    <property type="project" value="UniProtKB-EC"/>
</dbReference>
<evidence type="ECO:0000256" key="3">
    <source>
        <dbReference type="ARBA" id="ARBA00022553"/>
    </source>
</evidence>
<comment type="catalytic activity">
    <reaction evidence="1">
        <text>ATP + protein L-histidine = ADP + protein N-phospho-L-histidine.</text>
        <dbReference type="EC" id="2.7.13.3"/>
    </reaction>
</comment>
<gene>
    <name evidence="8" type="ORF">HNO88_004088</name>
</gene>
<dbReference type="PANTHER" id="PTHR41523">
    <property type="entry name" value="TWO-COMPONENT SYSTEM SENSOR PROTEIN"/>
    <property type="match status" value="1"/>
</dbReference>
<proteinExistence type="predicted"/>
<evidence type="ECO:0000256" key="7">
    <source>
        <dbReference type="ARBA" id="ARBA00022840"/>
    </source>
</evidence>
<organism evidence="8 9">
    <name type="scientific">Novosphingobium chloroacetimidivorans</name>
    <dbReference type="NCBI Taxonomy" id="1428314"/>
    <lineage>
        <taxon>Bacteria</taxon>
        <taxon>Pseudomonadati</taxon>
        <taxon>Pseudomonadota</taxon>
        <taxon>Alphaproteobacteria</taxon>
        <taxon>Sphingomonadales</taxon>
        <taxon>Sphingomonadaceae</taxon>
        <taxon>Novosphingobium</taxon>
    </lineage>
</organism>
<keyword evidence="3" id="KW-0597">Phosphoprotein</keyword>
<evidence type="ECO:0000313" key="8">
    <source>
        <dbReference type="EMBL" id="MBB4860743.1"/>
    </source>
</evidence>
<dbReference type="EMBL" id="JACHLR010000030">
    <property type="protein sequence ID" value="MBB4860743.1"/>
    <property type="molecule type" value="Genomic_DNA"/>
</dbReference>
<dbReference type="SUPFAM" id="SSF55874">
    <property type="entry name" value="ATPase domain of HSP90 chaperone/DNA topoisomerase II/histidine kinase"/>
    <property type="match status" value="1"/>
</dbReference>
<dbReference type="GO" id="GO:0005524">
    <property type="term" value="F:ATP binding"/>
    <property type="evidence" value="ECO:0007669"/>
    <property type="project" value="UniProtKB-KW"/>
</dbReference>
<dbReference type="Proteomes" id="UP000555448">
    <property type="component" value="Unassembled WGS sequence"/>
</dbReference>
<evidence type="ECO:0000313" key="9">
    <source>
        <dbReference type="Proteomes" id="UP000555448"/>
    </source>
</evidence>
<keyword evidence="4" id="KW-0808">Transferase</keyword>
<keyword evidence="7" id="KW-0067">ATP-binding</keyword>
<evidence type="ECO:0000256" key="2">
    <source>
        <dbReference type="ARBA" id="ARBA00012438"/>
    </source>
</evidence>
<reference evidence="8 9" key="1">
    <citation type="submission" date="2020-08" db="EMBL/GenBank/DDBJ databases">
        <title>Functional genomics of gut bacteria from endangered species of beetles.</title>
        <authorList>
            <person name="Carlos-Shanley C."/>
        </authorList>
    </citation>
    <scope>NUCLEOTIDE SEQUENCE [LARGE SCALE GENOMIC DNA]</scope>
    <source>
        <strain evidence="8 9">S00245</strain>
    </source>
</reference>
<name>A0A7W7KEI6_9SPHN</name>
<sequence>MNALAKANELLRYGVLAACDMEELVTGSFAPFAREQITVQGPKCCVAKDACTPLVMALHELGTNAKKYGALSRPEGHVEISWEIMDDQIKVSWCESGGPPVSTPTRKGLGTRLITQQSQFRAVSLDFSSAGLTCQISIAATG</sequence>